<name>A0ABS4X7F3_9MICO</name>
<dbReference type="InterPro" id="IPR014710">
    <property type="entry name" value="RmlC-like_jellyroll"/>
</dbReference>
<dbReference type="Pfam" id="PF07883">
    <property type="entry name" value="Cupin_2"/>
    <property type="match status" value="1"/>
</dbReference>
<keyword evidence="3" id="KW-1185">Reference proteome</keyword>
<gene>
    <name evidence="2" type="ORF">JOF43_004406</name>
</gene>
<dbReference type="InterPro" id="IPR013096">
    <property type="entry name" value="Cupin_2"/>
</dbReference>
<dbReference type="Proteomes" id="UP001519290">
    <property type="component" value="Unassembled WGS sequence"/>
</dbReference>
<feature type="domain" description="Cupin type-2" evidence="1">
    <location>
        <begin position="38"/>
        <end position="95"/>
    </location>
</feature>
<dbReference type="InterPro" id="IPR011051">
    <property type="entry name" value="RmlC_Cupin_sf"/>
</dbReference>
<evidence type="ECO:0000259" key="1">
    <source>
        <dbReference type="Pfam" id="PF07883"/>
    </source>
</evidence>
<organism evidence="2 3">
    <name type="scientific">Brachybacterium sacelli</name>
    <dbReference type="NCBI Taxonomy" id="173364"/>
    <lineage>
        <taxon>Bacteria</taxon>
        <taxon>Bacillati</taxon>
        <taxon>Actinomycetota</taxon>
        <taxon>Actinomycetes</taxon>
        <taxon>Micrococcales</taxon>
        <taxon>Dermabacteraceae</taxon>
        <taxon>Brachybacterium</taxon>
    </lineage>
</organism>
<evidence type="ECO:0000313" key="2">
    <source>
        <dbReference type="EMBL" id="MBP2384417.1"/>
    </source>
</evidence>
<dbReference type="EMBL" id="JAGIOD010000002">
    <property type="protein sequence ID" value="MBP2384417.1"/>
    <property type="molecule type" value="Genomic_DNA"/>
</dbReference>
<accession>A0ABS4X7F3</accession>
<sequence>MRIFAVPTRQITVHASHGVVMDFLPRMARTDGIRVNIARIEAGGTIGEHRAPVRQIFAIVDGRGEVAAGGGSRRQIEAGQAAVWEPGEMHQSWATVDMLVAIVETQGEIELGEQFVEIHD</sequence>
<dbReference type="Gene3D" id="2.60.120.10">
    <property type="entry name" value="Jelly Rolls"/>
    <property type="match status" value="1"/>
</dbReference>
<dbReference type="CDD" id="cd02208">
    <property type="entry name" value="cupin_RmlC-like"/>
    <property type="match status" value="1"/>
</dbReference>
<dbReference type="RefSeq" id="WP_209905261.1">
    <property type="nucleotide sequence ID" value="NZ_BAAAJW010000013.1"/>
</dbReference>
<proteinExistence type="predicted"/>
<protein>
    <submittedName>
        <fullName evidence="2">Quercetin dioxygenase-like cupin family protein</fullName>
    </submittedName>
</protein>
<comment type="caution">
    <text evidence="2">The sequence shown here is derived from an EMBL/GenBank/DDBJ whole genome shotgun (WGS) entry which is preliminary data.</text>
</comment>
<dbReference type="SUPFAM" id="SSF51182">
    <property type="entry name" value="RmlC-like cupins"/>
    <property type="match status" value="1"/>
</dbReference>
<evidence type="ECO:0000313" key="3">
    <source>
        <dbReference type="Proteomes" id="UP001519290"/>
    </source>
</evidence>
<reference evidence="2 3" key="1">
    <citation type="submission" date="2021-03" db="EMBL/GenBank/DDBJ databases">
        <title>Sequencing the genomes of 1000 actinobacteria strains.</title>
        <authorList>
            <person name="Klenk H.-P."/>
        </authorList>
    </citation>
    <scope>NUCLEOTIDE SEQUENCE [LARGE SCALE GENOMIC DNA]</scope>
    <source>
        <strain evidence="2 3">DSM 14566</strain>
    </source>
</reference>